<dbReference type="PANTHER" id="PTHR34406">
    <property type="entry name" value="PROTEIN YCEI"/>
    <property type="match status" value="1"/>
</dbReference>
<dbReference type="AlphaFoldDB" id="A0A1M5Q0Q7"/>
<dbReference type="InterPro" id="IPR007372">
    <property type="entry name" value="Lipid/polyisoprenoid-bd_YceI"/>
</dbReference>
<dbReference type="SMART" id="SM00867">
    <property type="entry name" value="YceI"/>
    <property type="match status" value="1"/>
</dbReference>
<feature type="domain" description="Lipid/polyisoprenoid-binding YceI-like" evidence="1">
    <location>
        <begin position="22"/>
        <end position="191"/>
    </location>
</feature>
<evidence type="ECO:0000313" key="3">
    <source>
        <dbReference type="Proteomes" id="UP000184532"/>
    </source>
</evidence>
<dbReference type="PANTHER" id="PTHR34406:SF1">
    <property type="entry name" value="PROTEIN YCEI"/>
    <property type="match status" value="1"/>
</dbReference>
<dbReference type="Pfam" id="PF04264">
    <property type="entry name" value="YceI"/>
    <property type="match status" value="1"/>
</dbReference>
<accession>A0A1M5Q0Q7</accession>
<protein>
    <submittedName>
        <fullName evidence="2">Polyisoprenoid-binding protein YceI</fullName>
    </submittedName>
</protein>
<dbReference type="SUPFAM" id="SSF101874">
    <property type="entry name" value="YceI-like"/>
    <property type="match status" value="1"/>
</dbReference>
<dbReference type="OrthoDB" id="951410at2"/>
<dbReference type="Proteomes" id="UP000184532">
    <property type="component" value="Unassembled WGS sequence"/>
</dbReference>
<gene>
    <name evidence="2" type="ORF">SAMN04488116_3461</name>
</gene>
<dbReference type="RefSeq" id="WP_073181946.1">
    <property type="nucleotide sequence ID" value="NZ_FQWL01000010.1"/>
</dbReference>
<dbReference type="InterPro" id="IPR036761">
    <property type="entry name" value="TTHA0802/YceI-like_sf"/>
</dbReference>
<dbReference type="EMBL" id="FQWL01000010">
    <property type="protein sequence ID" value="SHH07725.1"/>
    <property type="molecule type" value="Genomic_DNA"/>
</dbReference>
<evidence type="ECO:0000259" key="1">
    <source>
        <dbReference type="SMART" id="SM00867"/>
    </source>
</evidence>
<sequence>MKKIILLVMGIGFGAAVYGQGSTNIDTEKSVINWSGSKLFQFNEHYGTVKFSKGTIFWSGDMVMGGYFEADMNTIVNTDGKHNEMLVSHLKNEDFFDVGNHPIAQLKIVDALYVEEDEIKVEALLTIKEVTHPINFRISVEERDKTVVFKSKLVIDRTRWGIQYESKGVMGSVKESIISDAIKLDVVLVIKSGC</sequence>
<name>A0A1M5Q0Q7_9FLAO</name>
<organism evidence="2 3">
    <name type="scientific">Flagellimonas flava</name>
    <dbReference type="NCBI Taxonomy" id="570519"/>
    <lineage>
        <taxon>Bacteria</taxon>
        <taxon>Pseudomonadati</taxon>
        <taxon>Bacteroidota</taxon>
        <taxon>Flavobacteriia</taxon>
        <taxon>Flavobacteriales</taxon>
        <taxon>Flavobacteriaceae</taxon>
        <taxon>Flagellimonas</taxon>
    </lineage>
</organism>
<dbReference type="STRING" id="570519.SAMN04488116_3461"/>
<proteinExistence type="predicted"/>
<reference evidence="3" key="1">
    <citation type="submission" date="2016-11" db="EMBL/GenBank/DDBJ databases">
        <authorList>
            <person name="Varghese N."/>
            <person name="Submissions S."/>
        </authorList>
    </citation>
    <scope>NUCLEOTIDE SEQUENCE [LARGE SCALE GENOMIC DNA]</scope>
    <source>
        <strain evidence="3">DSM 22638</strain>
    </source>
</reference>
<dbReference type="Gene3D" id="2.40.128.110">
    <property type="entry name" value="Lipid/polyisoprenoid-binding, YceI-like"/>
    <property type="match status" value="1"/>
</dbReference>
<keyword evidence="3" id="KW-1185">Reference proteome</keyword>
<evidence type="ECO:0000313" key="2">
    <source>
        <dbReference type="EMBL" id="SHH07725.1"/>
    </source>
</evidence>